<sequence length="142" mass="15381">METRDRPSGEGLGQASPFVPNGLLSSCLDNNNNGLGGTTSNEFSKQEAVNVHSTPPRNERNNLVRTNPVFEGPGESIVQLDANLLHPKFHLAIIFKDNNMSKSLKGHGPENKTGNNRGGPPLNCTFKENGGKLKKLGFLEFL</sequence>
<organism evidence="2 3">
    <name type="scientific">Gossypium barbadense</name>
    <name type="common">Sea Island cotton</name>
    <name type="synonym">Hibiscus barbadensis</name>
    <dbReference type="NCBI Taxonomy" id="3634"/>
    <lineage>
        <taxon>Eukaryota</taxon>
        <taxon>Viridiplantae</taxon>
        <taxon>Streptophyta</taxon>
        <taxon>Embryophyta</taxon>
        <taxon>Tracheophyta</taxon>
        <taxon>Spermatophyta</taxon>
        <taxon>Magnoliopsida</taxon>
        <taxon>eudicotyledons</taxon>
        <taxon>Gunneridae</taxon>
        <taxon>Pentapetalae</taxon>
        <taxon>rosids</taxon>
        <taxon>malvids</taxon>
        <taxon>Malvales</taxon>
        <taxon>Malvaceae</taxon>
        <taxon>Malvoideae</taxon>
        <taxon>Gossypium</taxon>
    </lineage>
</organism>
<reference evidence="2 3" key="1">
    <citation type="submission" date="2015-01" db="EMBL/GenBank/DDBJ databases">
        <title>Genome of allotetraploid Gossypium barbadense reveals genomic plasticity and fiber elongation in cotton evolution.</title>
        <authorList>
            <person name="Chen X."/>
            <person name="Liu X."/>
            <person name="Zhao B."/>
            <person name="Zheng H."/>
            <person name="Hu Y."/>
            <person name="Lu G."/>
            <person name="Yang C."/>
            <person name="Chen J."/>
            <person name="Shan C."/>
            <person name="Zhang L."/>
            <person name="Zhou Y."/>
            <person name="Wang L."/>
            <person name="Guo W."/>
            <person name="Bai Y."/>
            <person name="Ruan J."/>
            <person name="Shangguan X."/>
            <person name="Mao Y."/>
            <person name="Jiang J."/>
            <person name="Zhu Y."/>
            <person name="Lei J."/>
            <person name="Kang H."/>
            <person name="Chen S."/>
            <person name="He X."/>
            <person name="Wang R."/>
            <person name="Wang Y."/>
            <person name="Chen J."/>
            <person name="Wang L."/>
            <person name="Yu S."/>
            <person name="Wang B."/>
            <person name="Wei J."/>
            <person name="Song S."/>
            <person name="Lu X."/>
            <person name="Gao Z."/>
            <person name="Gu W."/>
            <person name="Deng X."/>
            <person name="Ma D."/>
            <person name="Wang S."/>
            <person name="Liang W."/>
            <person name="Fang L."/>
            <person name="Cai C."/>
            <person name="Zhu X."/>
            <person name="Zhou B."/>
            <person name="Zhang Y."/>
            <person name="Chen Z."/>
            <person name="Xu S."/>
            <person name="Zhu R."/>
            <person name="Wang S."/>
            <person name="Zhang T."/>
            <person name="Zhao G."/>
        </authorList>
    </citation>
    <scope>NUCLEOTIDE SEQUENCE [LARGE SCALE GENOMIC DNA]</scope>
    <source>
        <strain evidence="3">cv. Xinhai21</strain>
        <tissue evidence="2">Leaf</tissue>
    </source>
</reference>
<dbReference type="Proteomes" id="UP000239757">
    <property type="component" value="Unassembled WGS sequence"/>
</dbReference>
<feature type="region of interest" description="Disordered" evidence="1">
    <location>
        <begin position="1"/>
        <end position="68"/>
    </location>
</feature>
<evidence type="ECO:0000313" key="3">
    <source>
        <dbReference type="Proteomes" id="UP000239757"/>
    </source>
</evidence>
<dbReference type="AlphaFoldDB" id="A0A2P5XQN2"/>
<feature type="compositionally biased region" description="Low complexity" evidence="1">
    <location>
        <begin position="21"/>
        <end position="41"/>
    </location>
</feature>
<accession>A0A2P5XQN2</accession>
<dbReference type="EMBL" id="KZ664421">
    <property type="protein sequence ID" value="PPS05636.1"/>
    <property type="molecule type" value="Genomic_DNA"/>
</dbReference>
<name>A0A2P5XQN2_GOSBA</name>
<gene>
    <name evidence="2" type="ORF">GOBAR_AA15002</name>
</gene>
<evidence type="ECO:0000313" key="2">
    <source>
        <dbReference type="EMBL" id="PPS05636.1"/>
    </source>
</evidence>
<protein>
    <submittedName>
        <fullName evidence="2">Uncharacterized protein</fullName>
    </submittedName>
</protein>
<proteinExistence type="predicted"/>
<dbReference type="PROSITE" id="PS51257">
    <property type="entry name" value="PROKAR_LIPOPROTEIN"/>
    <property type="match status" value="1"/>
</dbReference>
<evidence type="ECO:0000256" key="1">
    <source>
        <dbReference type="SAM" id="MobiDB-lite"/>
    </source>
</evidence>